<dbReference type="GO" id="GO:0016877">
    <property type="term" value="F:ligase activity, forming carbon-sulfur bonds"/>
    <property type="evidence" value="ECO:0007669"/>
    <property type="project" value="UniProtKB-ARBA"/>
</dbReference>
<dbReference type="Proteomes" id="UP000323166">
    <property type="component" value="Unassembled WGS sequence"/>
</dbReference>
<dbReference type="PANTHER" id="PTHR43767:SF9">
    <property type="entry name" value="LONG-CHAIN-FATTY-ACID--COA LIGASE"/>
    <property type="match status" value="1"/>
</dbReference>
<dbReference type="InterPro" id="IPR020845">
    <property type="entry name" value="AMP-binding_CS"/>
</dbReference>
<evidence type="ECO:0000256" key="2">
    <source>
        <dbReference type="ARBA" id="ARBA00022598"/>
    </source>
</evidence>
<dbReference type="InterPro" id="IPR042099">
    <property type="entry name" value="ANL_N_sf"/>
</dbReference>
<dbReference type="AlphaFoldDB" id="A0A5S4ZTJ2"/>
<feature type="domain" description="AMP-dependent synthetase/ligase" evidence="3">
    <location>
        <begin position="32"/>
        <end position="404"/>
    </location>
</feature>
<reference evidence="5 6" key="1">
    <citation type="submission" date="2019-07" db="EMBL/GenBank/DDBJ databases">
        <title>Genomic Encyclopedia of Type Strains, Phase I: the one thousand microbial genomes (KMG-I) project.</title>
        <authorList>
            <person name="Kyrpides N."/>
        </authorList>
    </citation>
    <scope>NUCLEOTIDE SEQUENCE [LARGE SCALE GENOMIC DNA]</scope>
    <source>
        <strain evidence="5 6">DSM 6562</strain>
    </source>
</reference>
<dbReference type="Pfam" id="PF13193">
    <property type="entry name" value="AMP-binding_C"/>
    <property type="match status" value="1"/>
</dbReference>
<evidence type="ECO:0000256" key="1">
    <source>
        <dbReference type="ARBA" id="ARBA00006432"/>
    </source>
</evidence>
<dbReference type="RefSeq" id="WP_166511160.1">
    <property type="nucleotide sequence ID" value="NZ_VNHM01000005.1"/>
</dbReference>
<dbReference type="PANTHER" id="PTHR43767">
    <property type="entry name" value="LONG-CHAIN-FATTY-ACID--COA LIGASE"/>
    <property type="match status" value="1"/>
</dbReference>
<sequence>MDFPKPYLKIYEAGGVNWEIKIEAKSLPEALDNSVKNYPNNVAIIFYGKKITYAELGQRVKRVASALHDMGLRKGDRVSLMLPNSPDFVTSYYAILTLGGIVVNTNPMYVEREIEHQVNDSGSKMIIALADHYPKIRSIIGDTCLEKVILTSLGGKPDTVPKDTAWLPDLYAVERPEPPKVEIDPVEDVALFQYTGGTTGAPKAAMLTHYNLYANISQSDHFFSGGSWKERIIGLLPFFHVAGMTSCMNICIAAGTTMIPVAKFVPAEVVKIISEYEPTFFNAVPTMYTALLNSPETKDFNEYGKVKLYKNGAAPIPDEIMAIMRSKLEGTGSIINDGYGLSEASPTVISCPPFDLKYRKGSIGIPYPGTHAAVVDVETGTKVLPIGEVGELIVKGPQVMKGYWNRPDDTANALRNGWLYTGDMARMDEDGYFYIVDRKKDVIIAGGYNIYPREVEEVLYQNQKILEVVVAGVPHEYRGETVKAYIVLKDGQSATEEEIIAFCKERLAPYKVPKLIEFRKELPKSTVGKMLKRKLVEEEHQKLGKI</sequence>
<keyword evidence="2" id="KW-0436">Ligase</keyword>
<comment type="similarity">
    <text evidence="1">Belongs to the ATP-dependent AMP-binding enzyme family.</text>
</comment>
<dbReference type="SUPFAM" id="SSF56801">
    <property type="entry name" value="Acetyl-CoA synthetase-like"/>
    <property type="match status" value="1"/>
</dbReference>
<accession>A0A5S4ZTJ2</accession>
<evidence type="ECO:0000259" key="3">
    <source>
        <dbReference type="Pfam" id="PF00501"/>
    </source>
</evidence>
<gene>
    <name evidence="5" type="ORF">LX24_01123</name>
</gene>
<dbReference type="PROSITE" id="PS00455">
    <property type="entry name" value="AMP_BINDING"/>
    <property type="match status" value="1"/>
</dbReference>
<protein>
    <submittedName>
        <fullName evidence="5">Long-chain acyl-CoA synthetase</fullName>
    </submittedName>
</protein>
<dbReference type="InterPro" id="IPR045851">
    <property type="entry name" value="AMP-bd_C_sf"/>
</dbReference>
<dbReference type="EMBL" id="VNHM01000005">
    <property type="protein sequence ID" value="TYO96173.1"/>
    <property type="molecule type" value="Genomic_DNA"/>
</dbReference>
<dbReference type="InterPro" id="IPR000873">
    <property type="entry name" value="AMP-dep_synth/lig_dom"/>
</dbReference>
<dbReference type="InterPro" id="IPR050237">
    <property type="entry name" value="ATP-dep_AMP-bd_enzyme"/>
</dbReference>
<dbReference type="FunFam" id="3.30.300.30:FF:000008">
    <property type="entry name" value="2,3-dihydroxybenzoate-AMP ligase"/>
    <property type="match status" value="1"/>
</dbReference>
<dbReference type="FunFam" id="3.40.50.12780:FF:000003">
    <property type="entry name" value="Long-chain-fatty-acid--CoA ligase FadD"/>
    <property type="match status" value="1"/>
</dbReference>
<evidence type="ECO:0000313" key="5">
    <source>
        <dbReference type="EMBL" id="TYO96173.1"/>
    </source>
</evidence>
<feature type="domain" description="AMP-binding enzyme C-terminal" evidence="4">
    <location>
        <begin position="454"/>
        <end position="529"/>
    </location>
</feature>
<name>A0A5S4ZTJ2_9FIRM</name>
<dbReference type="CDD" id="cd05936">
    <property type="entry name" value="FC-FACS_FadD_like"/>
    <property type="match status" value="1"/>
</dbReference>
<keyword evidence="6" id="KW-1185">Reference proteome</keyword>
<dbReference type="Pfam" id="PF00501">
    <property type="entry name" value="AMP-binding"/>
    <property type="match status" value="1"/>
</dbReference>
<evidence type="ECO:0000259" key="4">
    <source>
        <dbReference type="Pfam" id="PF13193"/>
    </source>
</evidence>
<dbReference type="Gene3D" id="3.40.50.12780">
    <property type="entry name" value="N-terminal domain of ligase-like"/>
    <property type="match status" value="1"/>
</dbReference>
<dbReference type="Gene3D" id="3.30.300.30">
    <property type="match status" value="1"/>
</dbReference>
<organism evidence="5 6">
    <name type="scientific">Desulfallas thermosapovorans DSM 6562</name>
    <dbReference type="NCBI Taxonomy" id="1121431"/>
    <lineage>
        <taxon>Bacteria</taxon>
        <taxon>Bacillati</taxon>
        <taxon>Bacillota</taxon>
        <taxon>Clostridia</taxon>
        <taxon>Eubacteriales</taxon>
        <taxon>Desulfallaceae</taxon>
        <taxon>Desulfallas</taxon>
    </lineage>
</organism>
<dbReference type="InterPro" id="IPR025110">
    <property type="entry name" value="AMP-bd_C"/>
</dbReference>
<comment type="caution">
    <text evidence="5">The sequence shown here is derived from an EMBL/GenBank/DDBJ whole genome shotgun (WGS) entry which is preliminary data.</text>
</comment>
<evidence type="ECO:0000313" key="6">
    <source>
        <dbReference type="Proteomes" id="UP000323166"/>
    </source>
</evidence>
<proteinExistence type="inferred from homology"/>